<proteinExistence type="predicted"/>
<accession>A0ABY7EJV4</accession>
<organism evidence="1 2">
    <name type="scientific">Mya arenaria</name>
    <name type="common">Soft-shell clam</name>
    <dbReference type="NCBI Taxonomy" id="6604"/>
    <lineage>
        <taxon>Eukaryota</taxon>
        <taxon>Metazoa</taxon>
        <taxon>Spiralia</taxon>
        <taxon>Lophotrochozoa</taxon>
        <taxon>Mollusca</taxon>
        <taxon>Bivalvia</taxon>
        <taxon>Autobranchia</taxon>
        <taxon>Heteroconchia</taxon>
        <taxon>Euheterodonta</taxon>
        <taxon>Imparidentia</taxon>
        <taxon>Neoheterodontei</taxon>
        <taxon>Myida</taxon>
        <taxon>Myoidea</taxon>
        <taxon>Myidae</taxon>
        <taxon>Mya</taxon>
    </lineage>
</organism>
<dbReference type="Proteomes" id="UP001164746">
    <property type="component" value="Chromosome 6"/>
</dbReference>
<feature type="non-terminal residue" evidence="1">
    <location>
        <position position="203"/>
    </location>
</feature>
<reference evidence="1" key="1">
    <citation type="submission" date="2022-11" db="EMBL/GenBank/DDBJ databases">
        <title>Centuries of genome instability and evolution in soft-shell clam transmissible cancer (bioRxiv).</title>
        <authorList>
            <person name="Hart S.F.M."/>
            <person name="Yonemitsu M.A."/>
            <person name="Giersch R.M."/>
            <person name="Beal B.F."/>
            <person name="Arriagada G."/>
            <person name="Davis B.W."/>
            <person name="Ostrander E.A."/>
            <person name="Goff S.P."/>
            <person name="Metzger M.J."/>
        </authorList>
    </citation>
    <scope>NUCLEOTIDE SEQUENCE</scope>
    <source>
        <strain evidence="1">MELC-2E11</strain>
        <tissue evidence="1">Siphon/mantle</tissue>
    </source>
</reference>
<evidence type="ECO:0000313" key="2">
    <source>
        <dbReference type="Proteomes" id="UP001164746"/>
    </source>
</evidence>
<keyword evidence="2" id="KW-1185">Reference proteome</keyword>
<protein>
    <submittedName>
        <fullName evidence="1">Uncharacterized protein</fullName>
    </submittedName>
</protein>
<evidence type="ECO:0000313" key="1">
    <source>
        <dbReference type="EMBL" id="WAR09294.1"/>
    </source>
</evidence>
<dbReference type="EMBL" id="CP111017">
    <property type="protein sequence ID" value="WAR09294.1"/>
    <property type="molecule type" value="Genomic_DNA"/>
</dbReference>
<name>A0ABY7EJV4_MYAAR</name>
<gene>
    <name evidence="1" type="ORF">MAR_019252</name>
</gene>
<sequence>MMGVNDKLNQVIKVANSQTDVMKTMAYKSLDLEARSRRNNFRGFAENAGENCTSFIREFLHNRLSIDSGHIYIPRAHRPIIVNFRDYGVIELVMANVRSHKGSPFSIDIDFPLEIQEARGRLWPRMKELKSDFPRSRVQIVYPEKLIHDGRVVGDELPEWNRFVGANRITSLNALGQISNTHMNRSAQLLNTDSTISMPGVIC</sequence>